<sequence length="119" mass="14021">KIASLKKNLKSHDRVRKVDLELYEIKSNELSTKLAEQNDEFLQLKKIFDSYQRRLDRSLAKLEESRKSLIQNKKTFSKRTKDLEVQRICYKMAVDSLIELVDSVIHRVPTNSSIPETRD</sequence>
<feature type="non-terminal residue" evidence="2">
    <location>
        <position position="119"/>
    </location>
</feature>
<reference evidence="2" key="2">
    <citation type="submission" date="2014-07" db="EMBL/GenBank/DDBJ databases">
        <authorList>
            <person name="Hull J."/>
        </authorList>
    </citation>
    <scope>NUCLEOTIDE SEQUENCE</scope>
</reference>
<proteinExistence type="predicted"/>
<gene>
    <name evidence="2" type="ORF">CM83_5042</name>
</gene>
<evidence type="ECO:0000313" key="2">
    <source>
        <dbReference type="EMBL" id="JAG24056.1"/>
    </source>
</evidence>
<keyword evidence="1" id="KW-0175">Coiled coil</keyword>
<accession>A0A0A9XXE7</accession>
<evidence type="ECO:0000256" key="1">
    <source>
        <dbReference type="SAM" id="Coils"/>
    </source>
</evidence>
<reference evidence="2" key="1">
    <citation type="journal article" date="2014" name="PLoS ONE">
        <title>Transcriptome-Based Identification of ABC Transporters in the Western Tarnished Plant Bug Lygus hesperus.</title>
        <authorList>
            <person name="Hull J.J."/>
            <person name="Chaney K."/>
            <person name="Geib S.M."/>
            <person name="Fabrick J.A."/>
            <person name="Brent C.S."/>
            <person name="Walsh D."/>
            <person name="Lavine L.C."/>
        </authorList>
    </citation>
    <scope>NUCLEOTIDE SEQUENCE</scope>
</reference>
<dbReference type="AlphaFoldDB" id="A0A0A9XXE7"/>
<name>A0A0A9XXE7_LYGHE</name>
<feature type="non-terminal residue" evidence="2">
    <location>
        <position position="1"/>
    </location>
</feature>
<feature type="coiled-coil region" evidence="1">
    <location>
        <begin position="20"/>
        <end position="79"/>
    </location>
</feature>
<organism evidence="2">
    <name type="scientific">Lygus hesperus</name>
    <name type="common">Western plant bug</name>
    <dbReference type="NCBI Taxonomy" id="30085"/>
    <lineage>
        <taxon>Eukaryota</taxon>
        <taxon>Metazoa</taxon>
        <taxon>Ecdysozoa</taxon>
        <taxon>Arthropoda</taxon>
        <taxon>Hexapoda</taxon>
        <taxon>Insecta</taxon>
        <taxon>Pterygota</taxon>
        <taxon>Neoptera</taxon>
        <taxon>Paraneoptera</taxon>
        <taxon>Hemiptera</taxon>
        <taxon>Heteroptera</taxon>
        <taxon>Panheteroptera</taxon>
        <taxon>Cimicomorpha</taxon>
        <taxon>Miridae</taxon>
        <taxon>Mirini</taxon>
        <taxon>Lygus</taxon>
    </lineage>
</organism>
<protein>
    <submittedName>
        <fullName evidence="2">Uncharacterized protein</fullName>
    </submittedName>
</protein>
<dbReference type="EMBL" id="GBHO01019548">
    <property type="protein sequence ID" value="JAG24056.1"/>
    <property type="molecule type" value="Transcribed_RNA"/>
</dbReference>